<feature type="transmembrane region" description="Helical" evidence="5">
    <location>
        <begin position="39"/>
        <end position="58"/>
    </location>
</feature>
<evidence type="ECO:0000256" key="2">
    <source>
        <dbReference type="ARBA" id="ARBA00022692"/>
    </source>
</evidence>
<reference evidence="7" key="1">
    <citation type="submission" date="2016-10" db="EMBL/GenBank/DDBJ databases">
        <authorList>
            <person name="Varghese N."/>
            <person name="Submissions S."/>
        </authorList>
    </citation>
    <scope>NUCLEOTIDE SEQUENCE [LARGE SCALE GENOMIC DNA]</scope>
    <source>
        <strain evidence="7">DSM 19684</strain>
    </source>
</reference>
<dbReference type="InterPro" id="IPR002781">
    <property type="entry name" value="TM_pro_TauE-like"/>
</dbReference>
<protein>
    <recommendedName>
        <fullName evidence="5">Probable membrane transporter protein</fullName>
    </recommendedName>
</protein>
<dbReference type="EMBL" id="FNBH01000004">
    <property type="protein sequence ID" value="SDG35532.1"/>
    <property type="molecule type" value="Genomic_DNA"/>
</dbReference>
<keyword evidence="7" id="KW-1185">Reference proteome</keyword>
<dbReference type="Proteomes" id="UP000199203">
    <property type="component" value="Unassembled WGS sequence"/>
</dbReference>
<feature type="transmembrane region" description="Helical" evidence="5">
    <location>
        <begin position="217"/>
        <end position="235"/>
    </location>
</feature>
<gene>
    <name evidence="6" type="ORF">SAMN05421825_3135</name>
</gene>
<evidence type="ECO:0000256" key="4">
    <source>
        <dbReference type="ARBA" id="ARBA00023136"/>
    </source>
</evidence>
<accession>A0A1G7TKA2</accession>
<dbReference type="OrthoDB" id="8559161at2"/>
<dbReference type="GO" id="GO:0005886">
    <property type="term" value="C:plasma membrane"/>
    <property type="evidence" value="ECO:0007669"/>
    <property type="project" value="UniProtKB-SubCell"/>
</dbReference>
<feature type="transmembrane region" description="Helical" evidence="5">
    <location>
        <begin position="109"/>
        <end position="127"/>
    </location>
</feature>
<proteinExistence type="inferred from homology"/>
<dbReference type="RefSeq" id="WP_089874383.1">
    <property type="nucleotide sequence ID" value="NZ_FNBH01000004.1"/>
</dbReference>
<evidence type="ECO:0000256" key="1">
    <source>
        <dbReference type="ARBA" id="ARBA00004141"/>
    </source>
</evidence>
<dbReference type="AlphaFoldDB" id="A0A1G7TKA2"/>
<dbReference type="STRING" id="454006.SAMN05421825_3135"/>
<feature type="transmembrane region" description="Helical" evidence="5">
    <location>
        <begin position="148"/>
        <end position="179"/>
    </location>
</feature>
<comment type="similarity">
    <text evidence="5">Belongs to the 4-toluene sulfonate uptake permease (TSUP) (TC 2.A.102) family.</text>
</comment>
<feature type="transmembrane region" description="Helical" evidence="5">
    <location>
        <begin position="7"/>
        <end position="33"/>
    </location>
</feature>
<dbReference type="InterPro" id="IPR051598">
    <property type="entry name" value="TSUP/Inactive_protease-like"/>
</dbReference>
<evidence type="ECO:0000256" key="5">
    <source>
        <dbReference type="RuleBase" id="RU363041"/>
    </source>
</evidence>
<sequence>MLTGYILAILVGVSLGLIGSGGSILTVPIMVYILGVDPISATGYSLFVVGITSLLGGIKNFNHQKIEFKAVLFFGIPSIATVYLTRAYLMSLIPEIVLRTGDFQLTKPVVLMIIFAIIMVSASLSMIRPRKDCEEHIGDSKPDFNYLMIVLMGALVGIVTGLVGAGGGFLIIPVLVFFAKLQMKSAVGTSLFIIAINSAIGFIGFVTHEHSVIDWSLLIKFTLLAVAGIFIGIFLSGKISGEKLKIGFGWFVLVMGFYIITKELIL</sequence>
<keyword evidence="2 5" id="KW-0812">Transmembrane</keyword>
<feature type="transmembrane region" description="Helical" evidence="5">
    <location>
        <begin position="70"/>
        <end position="89"/>
    </location>
</feature>
<feature type="transmembrane region" description="Helical" evidence="5">
    <location>
        <begin position="247"/>
        <end position="265"/>
    </location>
</feature>
<evidence type="ECO:0000256" key="3">
    <source>
        <dbReference type="ARBA" id="ARBA00022989"/>
    </source>
</evidence>
<organism evidence="6 7">
    <name type="scientific">Epilithonimonas hungarica</name>
    <dbReference type="NCBI Taxonomy" id="454006"/>
    <lineage>
        <taxon>Bacteria</taxon>
        <taxon>Pseudomonadati</taxon>
        <taxon>Bacteroidota</taxon>
        <taxon>Flavobacteriia</taxon>
        <taxon>Flavobacteriales</taxon>
        <taxon>Weeksellaceae</taxon>
        <taxon>Chryseobacterium group</taxon>
        <taxon>Epilithonimonas</taxon>
    </lineage>
</organism>
<dbReference type="PANTHER" id="PTHR43701:SF2">
    <property type="entry name" value="MEMBRANE TRANSPORTER PROTEIN YJNA-RELATED"/>
    <property type="match status" value="1"/>
</dbReference>
<dbReference type="PANTHER" id="PTHR43701">
    <property type="entry name" value="MEMBRANE TRANSPORTER PROTEIN MJ0441-RELATED"/>
    <property type="match status" value="1"/>
</dbReference>
<evidence type="ECO:0000313" key="6">
    <source>
        <dbReference type="EMBL" id="SDG35532.1"/>
    </source>
</evidence>
<keyword evidence="5" id="KW-1003">Cell membrane</keyword>
<name>A0A1G7TKA2_9FLAO</name>
<feature type="transmembrane region" description="Helical" evidence="5">
    <location>
        <begin position="185"/>
        <end position="205"/>
    </location>
</feature>
<evidence type="ECO:0000313" key="7">
    <source>
        <dbReference type="Proteomes" id="UP000199203"/>
    </source>
</evidence>
<keyword evidence="3 5" id="KW-1133">Transmembrane helix</keyword>
<dbReference type="Pfam" id="PF01925">
    <property type="entry name" value="TauE"/>
    <property type="match status" value="1"/>
</dbReference>
<keyword evidence="4 5" id="KW-0472">Membrane</keyword>
<comment type="subcellular location">
    <subcellularLocation>
        <location evidence="5">Cell membrane</location>
        <topology evidence="5">Multi-pass membrane protein</topology>
    </subcellularLocation>
    <subcellularLocation>
        <location evidence="1">Membrane</location>
        <topology evidence="1">Multi-pass membrane protein</topology>
    </subcellularLocation>
</comment>